<name>A0A1S3T313_SALSA</name>
<sequence length="403" mass="44893">MKSQQGQVETGRDATKTRCFNCNALNEVPEKKRQREQSPSATGRGAKKRCNASTKPSEKNIMVEVVITYDTKWSHPKPGVGSPDNKGRMWKQKRKVISSEFSGMIENLAMGNVVTLANFAMTNENISQEIRKQIVNKIQAEDKAYASLPNVFEPCILSSTSLENMKCFSYKALDDELSKKTPWLYTTINTATGGSTIHNCVAASVALRGRNPRLSALAYVINSTLTQGGVKPIFKRLSKMGIVTSYQCASSKQNEMKAAGYNINIKCWREDCELFFQHSVNGEVCPRPPPTAKPTEETGREEEEEEDEEKAEIEVEVGGPMAEESEEEEEWGFLLGETERGSTVQEERGEEKDRGSLLGETEREEEGQTLSALEGNDRQEEDSDSTVDSETEYFGLNLTCESD</sequence>
<feature type="region of interest" description="Disordered" evidence="1">
    <location>
        <begin position="25"/>
        <end position="55"/>
    </location>
</feature>
<dbReference type="AlphaFoldDB" id="A0A1S3T313"/>
<accession>A0A1S3T313</accession>
<evidence type="ECO:0000256" key="1">
    <source>
        <dbReference type="SAM" id="MobiDB-lite"/>
    </source>
</evidence>
<proteinExistence type="predicted"/>
<dbReference type="KEGG" id="sasa:106613362"/>
<feature type="region of interest" description="Disordered" evidence="1">
    <location>
        <begin position="281"/>
        <end position="403"/>
    </location>
</feature>
<feature type="compositionally biased region" description="Basic and acidic residues" evidence="1">
    <location>
        <begin position="337"/>
        <end position="355"/>
    </location>
</feature>
<evidence type="ECO:0000313" key="3">
    <source>
        <dbReference type="RefSeq" id="XP_014070988.1"/>
    </source>
</evidence>
<feature type="compositionally biased region" description="Acidic residues" evidence="1">
    <location>
        <begin position="299"/>
        <end position="315"/>
    </location>
</feature>
<reference evidence="3" key="1">
    <citation type="submission" date="2025-08" db="UniProtKB">
        <authorList>
            <consortium name="RefSeq"/>
        </authorList>
    </citation>
    <scope>IDENTIFICATION</scope>
</reference>
<evidence type="ECO:0000313" key="2">
    <source>
        <dbReference type="Proteomes" id="UP001652741"/>
    </source>
</evidence>
<dbReference type="RefSeq" id="XP_014070988.1">
    <property type="nucleotide sequence ID" value="XM_014215513.2"/>
</dbReference>
<feature type="compositionally biased region" description="Acidic residues" evidence="1">
    <location>
        <begin position="379"/>
        <end position="391"/>
    </location>
</feature>
<organism evidence="2 3">
    <name type="scientific">Salmo salar</name>
    <name type="common">Atlantic salmon</name>
    <dbReference type="NCBI Taxonomy" id="8030"/>
    <lineage>
        <taxon>Eukaryota</taxon>
        <taxon>Metazoa</taxon>
        <taxon>Chordata</taxon>
        <taxon>Craniata</taxon>
        <taxon>Vertebrata</taxon>
        <taxon>Euteleostomi</taxon>
        <taxon>Actinopterygii</taxon>
        <taxon>Neopterygii</taxon>
        <taxon>Teleostei</taxon>
        <taxon>Protacanthopterygii</taxon>
        <taxon>Salmoniformes</taxon>
        <taxon>Salmonidae</taxon>
        <taxon>Salmoninae</taxon>
        <taxon>Salmo</taxon>
    </lineage>
</organism>
<keyword evidence="2" id="KW-1185">Reference proteome</keyword>
<dbReference type="GeneID" id="106613362"/>
<protein>
    <submittedName>
        <fullName evidence="3">Uncharacterized protein</fullName>
    </submittedName>
</protein>
<dbReference type="Proteomes" id="UP001652741">
    <property type="component" value="Chromosome ssa09"/>
</dbReference>
<gene>
    <name evidence="3" type="primary">LOC106613362</name>
</gene>